<evidence type="ECO:0000313" key="1">
    <source>
        <dbReference type="EMBL" id="NMR74619.1"/>
    </source>
</evidence>
<evidence type="ECO:0000313" key="2">
    <source>
        <dbReference type="Proteomes" id="UP000565155"/>
    </source>
</evidence>
<dbReference type="SUPFAM" id="SSF52540">
    <property type="entry name" value="P-loop containing nucleoside triphosphate hydrolases"/>
    <property type="match status" value="1"/>
</dbReference>
<dbReference type="EMBL" id="JABCMA010000013">
    <property type="protein sequence ID" value="NMR74619.1"/>
    <property type="molecule type" value="Genomic_DNA"/>
</dbReference>
<dbReference type="InterPro" id="IPR038724">
    <property type="entry name" value="RepA"/>
</dbReference>
<reference evidence="1 2" key="1">
    <citation type="submission" date="2020-04" db="EMBL/GenBank/DDBJ databases">
        <title>Whole-genome sequencing of Vibrio spp. from China reveals different genetic environments of blaCTX-M-14 among diverse lineages.</title>
        <authorList>
            <person name="Zheng Z."/>
            <person name="Ye L."/>
            <person name="Chen S."/>
        </authorList>
    </citation>
    <scope>NUCLEOTIDE SEQUENCE [LARGE SCALE GENOMIC DNA]</scope>
    <source>
        <strain evidence="1 2">Vb1636</strain>
    </source>
</reference>
<dbReference type="RefSeq" id="WP_064369019.1">
    <property type="nucleotide sequence ID" value="NZ_CP013484.1"/>
</dbReference>
<gene>
    <name evidence="1" type="ORF">HKB35_13455</name>
</gene>
<dbReference type="InterPro" id="IPR027417">
    <property type="entry name" value="P-loop_NTPase"/>
</dbReference>
<comment type="caution">
    <text evidence="1">The sequence shown here is derived from an EMBL/GenBank/DDBJ whole genome shotgun (WGS) entry which is preliminary data.</text>
</comment>
<proteinExistence type="predicted"/>
<name>A0A7Y0R019_VIBAL</name>
<dbReference type="Proteomes" id="UP000565155">
    <property type="component" value="Unassembled WGS sequence"/>
</dbReference>
<protein>
    <submittedName>
        <fullName evidence="1">AAA family ATPase</fullName>
    </submittedName>
</protein>
<organism evidence="1 2">
    <name type="scientific">Vibrio alginolyticus</name>
    <dbReference type="NCBI Taxonomy" id="663"/>
    <lineage>
        <taxon>Bacteria</taxon>
        <taxon>Pseudomonadati</taxon>
        <taxon>Pseudomonadota</taxon>
        <taxon>Gammaproteobacteria</taxon>
        <taxon>Vibrionales</taxon>
        <taxon>Vibrionaceae</taxon>
        <taxon>Vibrio</taxon>
    </lineage>
</organism>
<sequence length="417" mass="46782">MLMKKIVKGVTKSLFAPVTPVEVVAPTLAEEALYQANSSFQQSSINYGYWEIPNNAPKKPMDNALKTSPTSRRMRNNTPKLIPKTLRFLQGSEGYERSVYWCIKNYIPTNSLGLLYAPSAFLKSFVAIDLACSVAEGVEWCGNKVSKGAVLYVAAEGALGTSRRIRGWEIQNKRTVRNLFVLDHAIYLTSPEDMSSLQNAIKMLEESNGIKFDLIVLDTLARTFIGDENTQQDMSKFITACDSLKTEVNCSILLVHHTGKDASKGARGSSALRAACDCEFQVQRIDGSTSVNVICTKQKDDEEAKPIKLDFETVLLDIFDEEHNELETLVKINHSTQSPTIGSKLANEILEHIEAQPQKKTTRRMLREFLYPNKARLEDKERKQIQRALKVLLGTKKIMVTKLDTKPQDCDEIRLAD</sequence>
<accession>A0A7Y0R019</accession>
<dbReference type="Gene3D" id="3.40.50.300">
    <property type="entry name" value="P-loop containing nucleotide triphosphate hydrolases"/>
    <property type="match status" value="1"/>
</dbReference>
<dbReference type="CDD" id="cd01125">
    <property type="entry name" value="RepA_RSF1010_like"/>
    <property type="match status" value="1"/>
</dbReference>
<dbReference type="AlphaFoldDB" id="A0A7Y0R019"/>
<dbReference type="Pfam" id="PF13481">
    <property type="entry name" value="AAA_25"/>
    <property type="match status" value="1"/>
</dbReference>